<dbReference type="GO" id="GO:0005525">
    <property type="term" value="F:GTP binding"/>
    <property type="evidence" value="ECO:0007669"/>
    <property type="project" value="TreeGrafter"/>
</dbReference>
<accession>A0A9Q0M1E9</accession>
<dbReference type="Proteomes" id="UP001142055">
    <property type="component" value="Chromosome 3"/>
</dbReference>
<dbReference type="PANTHER" id="PTHR34932">
    <property type="entry name" value="TRPL TRANSLOCATION DEFECT PROTEIN 14"/>
    <property type="match status" value="1"/>
</dbReference>
<organism evidence="2 3">
    <name type="scientific">Blomia tropicalis</name>
    <name type="common">Mite</name>
    <dbReference type="NCBI Taxonomy" id="40697"/>
    <lineage>
        <taxon>Eukaryota</taxon>
        <taxon>Metazoa</taxon>
        <taxon>Ecdysozoa</taxon>
        <taxon>Arthropoda</taxon>
        <taxon>Chelicerata</taxon>
        <taxon>Arachnida</taxon>
        <taxon>Acari</taxon>
        <taxon>Acariformes</taxon>
        <taxon>Sarcoptiformes</taxon>
        <taxon>Astigmata</taxon>
        <taxon>Glycyphagoidea</taxon>
        <taxon>Echimyopodidae</taxon>
        <taxon>Blomia</taxon>
    </lineage>
</organism>
<dbReference type="GO" id="GO:0070300">
    <property type="term" value="F:phosphatidic acid binding"/>
    <property type="evidence" value="ECO:0007669"/>
    <property type="project" value="TreeGrafter"/>
</dbReference>
<dbReference type="Pfam" id="PF13521">
    <property type="entry name" value="AAA_28"/>
    <property type="match status" value="1"/>
</dbReference>
<name>A0A9Q0M1E9_BLOTA</name>
<dbReference type="PANTHER" id="PTHR34932:SF1">
    <property type="entry name" value="TRPL TRANSLOCATION DEFECT PROTEIN 14"/>
    <property type="match status" value="1"/>
</dbReference>
<dbReference type="InterPro" id="IPR038727">
    <property type="entry name" value="NadR/Ttd14_AAA_dom"/>
</dbReference>
<dbReference type="InterPro" id="IPR027417">
    <property type="entry name" value="P-loop_NTPase"/>
</dbReference>
<evidence type="ECO:0000259" key="1">
    <source>
        <dbReference type="Pfam" id="PF13521"/>
    </source>
</evidence>
<evidence type="ECO:0000313" key="2">
    <source>
        <dbReference type="EMBL" id="KAJ6217129.1"/>
    </source>
</evidence>
<dbReference type="Gene3D" id="3.40.50.300">
    <property type="entry name" value="P-loop containing nucleotide triphosphate hydrolases"/>
    <property type="match status" value="1"/>
</dbReference>
<evidence type="ECO:0000313" key="3">
    <source>
        <dbReference type="Proteomes" id="UP001142055"/>
    </source>
</evidence>
<dbReference type="InterPro" id="IPR053227">
    <property type="entry name" value="TRPL-trafficking_regulator"/>
</dbReference>
<dbReference type="EMBL" id="JAPWDV010000003">
    <property type="protein sequence ID" value="KAJ6217129.1"/>
    <property type="molecule type" value="Genomic_DNA"/>
</dbReference>
<dbReference type="GO" id="GO:0035091">
    <property type="term" value="F:phosphatidylinositol binding"/>
    <property type="evidence" value="ECO:0007669"/>
    <property type="project" value="TreeGrafter"/>
</dbReference>
<proteinExistence type="predicted"/>
<dbReference type="AlphaFoldDB" id="A0A9Q0M1E9"/>
<feature type="domain" description="NadR/Ttd14 AAA" evidence="1">
    <location>
        <begin position="42"/>
        <end position="221"/>
    </location>
</feature>
<dbReference type="OMA" id="QRAIYHV"/>
<sequence>MVQNDHQLMEFGSDDSSVLSRNTSTRESPMLISNSNYHVIYRLVLTGGPCSGKTTGQTRLKTFFENLGWKVFCVPEIAATLLSGGVRFANLSKDDSEKFQENLIKLMMSTERTYFTLSHTCKRNCLIICDRGLMDATAYMSKQKWQSMLEVHNWNMVELRDNRYNHVIHLVTAADGAEQFYENSPIRTEGIELAREMDKLTMQAWNGHPCFDIIDNSTDFNTKMRKMISLVCRRLNINVGDRLKMDNTHTEMLHGTKASK</sequence>
<protein>
    <recommendedName>
        <fullName evidence="1">NadR/Ttd14 AAA domain-containing protein</fullName>
    </recommendedName>
</protein>
<keyword evidence="3" id="KW-1185">Reference proteome</keyword>
<comment type="caution">
    <text evidence="2">The sequence shown here is derived from an EMBL/GenBank/DDBJ whole genome shotgun (WGS) entry which is preliminary data.</text>
</comment>
<gene>
    <name evidence="2" type="ORF">RDWZM_008286</name>
</gene>
<dbReference type="SUPFAM" id="SSF52540">
    <property type="entry name" value="P-loop containing nucleoside triphosphate hydrolases"/>
    <property type="match status" value="1"/>
</dbReference>
<reference evidence="2" key="1">
    <citation type="submission" date="2022-12" db="EMBL/GenBank/DDBJ databases">
        <title>Genome assemblies of Blomia tropicalis.</title>
        <authorList>
            <person name="Cui Y."/>
        </authorList>
    </citation>
    <scope>NUCLEOTIDE SEQUENCE</scope>
    <source>
        <tissue evidence="2">Adult mites</tissue>
    </source>
</reference>